<sequence>RLLTATIQEINKNPRPLIIDEIDRARNLRDVMQILNTIYRETHIPIILITNKKEFLDGLEEDVKLTLFLERINFPTYTNHQLYDILNYRLKLAEADLPEEVKQHIVGYSTREGSARILLNLAFKTLQESNTSPQFIQNLMKTYRDEDWKEFINGIPHLEKKILRIIIDLEKENITITPPEIRKRFDISPSRLSQIITILEHNYGVIETKTTNLGRKGGRFRTINFINQKEMQMVDKIIV</sequence>
<proteinExistence type="predicted"/>
<organism evidence="1">
    <name type="scientific">marine sediment metagenome</name>
    <dbReference type="NCBI Taxonomy" id="412755"/>
    <lineage>
        <taxon>unclassified sequences</taxon>
        <taxon>metagenomes</taxon>
        <taxon>ecological metagenomes</taxon>
    </lineage>
</organism>
<accession>X0W9D6</accession>
<dbReference type="SUPFAM" id="SSF52540">
    <property type="entry name" value="P-loop containing nucleoside triphosphate hydrolases"/>
    <property type="match status" value="1"/>
</dbReference>
<dbReference type="SUPFAM" id="SSF46785">
    <property type="entry name" value="Winged helix' DNA-binding domain"/>
    <property type="match status" value="1"/>
</dbReference>
<feature type="non-terminal residue" evidence="1">
    <location>
        <position position="1"/>
    </location>
</feature>
<dbReference type="InterPro" id="IPR036390">
    <property type="entry name" value="WH_DNA-bd_sf"/>
</dbReference>
<dbReference type="EMBL" id="BARS01034942">
    <property type="protein sequence ID" value="GAG27250.1"/>
    <property type="molecule type" value="Genomic_DNA"/>
</dbReference>
<comment type="caution">
    <text evidence="1">The sequence shown here is derived from an EMBL/GenBank/DDBJ whole genome shotgun (WGS) entry which is preliminary data.</text>
</comment>
<dbReference type="InterPro" id="IPR027417">
    <property type="entry name" value="P-loop_NTPase"/>
</dbReference>
<protein>
    <recommendedName>
        <fullName evidence="2">Cdc6 C-terminal domain-containing protein</fullName>
    </recommendedName>
</protein>
<evidence type="ECO:0008006" key="2">
    <source>
        <dbReference type="Google" id="ProtNLM"/>
    </source>
</evidence>
<dbReference type="Gene3D" id="3.40.50.300">
    <property type="entry name" value="P-loop containing nucleotide triphosphate hydrolases"/>
    <property type="match status" value="1"/>
</dbReference>
<name>X0W9D6_9ZZZZ</name>
<reference evidence="1" key="1">
    <citation type="journal article" date="2014" name="Front. Microbiol.">
        <title>High frequency of phylogenetically diverse reductive dehalogenase-homologous genes in deep subseafloor sedimentary metagenomes.</title>
        <authorList>
            <person name="Kawai M."/>
            <person name="Futagami T."/>
            <person name="Toyoda A."/>
            <person name="Takaki Y."/>
            <person name="Nishi S."/>
            <person name="Hori S."/>
            <person name="Arai W."/>
            <person name="Tsubouchi T."/>
            <person name="Morono Y."/>
            <person name="Uchiyama I."/>
            <person name="Ito T."/>
            <person name="Fujiyama A."/>
            <person name="Inagaki F."/>
            <person name="Takami H."/>
        </authorList>
    </citation>
    <scope>NUCLEOTIDE SEQUENCE</scope>
    <source>
        <strain evidence="1">Expedition CK06-06</strain>
    </source>
</reference>
<dbReference type="AlphaFoldDB" id="X0W9D6"/>
<evidence type="ECO:0000313" key="1">
    <source>
        <dbReference type="EMBL" id="GAG27250.1"/>
    </source>
</evidence>
<gene>
    <name evidence="1" type="ORF">S01H1_53912</name>
</gene>